<sequence length="423" mass="43498">MNPEDTSGPAAGSAPGGAGAELGSGRAVWLVARREILARVRNKAFILGTLGLVAAIGFVGAIPAVMNLLFDDDAAARVAAAPQAREIVDRAGSDAGGSPGASIETVRWPGRDQAEQAVSDGDLDAALVAGDGETVLLLVADTPETGLTGLLNTAYAEHRTMEALEGSGADTRAVDAAMDASLTVQRVGGGDGGEAAFFTRMMIGFGATFLLYMSILVFGVYVAQGVVEEKASRVVELLLATVRPWQLLFGKIVGIGALGLLQVGLVLVAAAGVGVATDYFAEIPVSLPVLTVSLVAWFVVGYLFFASLLAGSASLVSRQEDVQSAIQPVIVLIAVPLAVTFMTFSVNNAVLDVLAILPPFSPFMMPMRLAMGEAALWENLLALALLTAALIGAVWLAARVYTGAVLGTGAKLKATEAFRAGSR</sequence>
<feature type="domain" description="ABC-2 type transporter transmembrane" evidence="7">
    <location>
        <begin position="58"/>
        <end position="395"/>
    </location>
</feature>
<dbReference type="Proteomes" id="UP000578077">
    <property type="component" value="Unassembled WGS sequence"/>
</dbReference>
<feature type="transmembrane region" description="Helical" evidence="6">
    <location>
        <begin position="203"/>
        <end position="227"/>
    </location>
</feature>
<evidence type="ECO:0000256" key="3">
    <source>
        <dbReference type="ARBA" id="ARBA00022989"/>
    </source>
</evidence>
<feature type="transmembrane region" description="Helical" evidence="6">
    <location>
        <begin position="294"/>
        <end position="317"/>
    </location>
</feature>
<dbReference type="GO" id="GO:0016020">
    <property type="term" value="C:membrane"/>
    <property type="evidence" value="ECO:0007669"/>
    <property type="project" value="UniProtKB-SubCell"/>
</dbReference>
<evidence type="ECO:0000259" key="7">
    <source>
        <dbReference type="Pfam" id="PF12698"/>
    </source>
</evidence>
<dbReference type="RefSeq" id="WP_184635078.1">
    <property type="nucleotide sequence ID" value="NZ_BAABKT010000041.1"/>
</dbReference>
<dbReference type="EMBL" id="JACHLY010000001">
    <property type="protein sequence ID" value="MBB5998670.1"/>
    <property type="molecule type" value="Genomic_DNA"/>
</dbReference>
<accession>A0A841EE00</accession>
<feature type="transmembrane region" description="Helical" evidence="6">
    <location>
        <begin position="248"/>
        <end position="274"/>
    </location>
</feature>
<feature type="transmembrane region" description="Helical" evidence="6">
    <location>
        <begin position="380"/>
        <end position="398"/>
    </location>
</feature>
<dbReference type="GO" id="GO:0140359">
    <property type="term" value="F:ABC-type transporter activity"/>
    <property type="evidence" value="ECO:0007669"/>
    <property type="project" value="InterPro"/>
</dbReference>
<evidence type="ECO:0000256" key="2">
    <source>
        <dbReference type="ARBA" id="ARBA00022692"/>
    </source>
</evidence>
<name>A0A841EE00_9ACTN</name>
<evidence type="ECO:0000256" key="1">
    <source>
        <dbReference type="ARBA" id="ARBA00004141"/>
    </source>
</evidence>
<feature type="transmembrane region" description="Helical" evidence="6">
    <location>
        <begin position="44"/>
        <end position="66"/>
    </location>
</feature>
<evidence type="ECO:0000256" key="4">
    <source>
        <dbReference type="ARBA" id="ARBA00023136"/>
    </source>
</evidence>
<keyword evidence="2 6" id="KW-0812">Transmembrane</keyword>
<evidence type="ECO:0000313" key="8">
    <source>
        <dbReference type="EMBL" id="MBB5998670.1"/>
    </source>
</evidence>
<evidence type="ECO:0000256" key="6">
    <source>
        <dbReference type="SAM" id="Phobius"/>
    </source>
</evidence>
<comment type="caution">
    <text evidence="8">The sequence shown here is derived from an EMBL/GenBank/DDBJ whole genome shotgun (WGS) entry which is preliminary data.</text>
</comment>
<keyword evidence="3 6" id="KW-1133">Transmembrane helix</keyword>
<evidence type="ECO:0000313" key="9">
    <source>
        <dbReference type="Proteomes" id="UP000578077"/>
    </source>
</evidence>
<feature type="region of interest" description="Disordered" evidence="5">
    <location>
        <begin position="1"/>
        <end position="20"/>
    </location>
</feature>
<evidence type="ECO:0000256" key="5">
    <source>
        <dbReference type="SAM" id="MobiDB-lite"/>
    </source>
</evidence>
<dbReference type="Pfam" id="PF12698">
    <property type="entry name" value="ABC2_membrane_3"/>
    <property type="match status" value="1"/>
</dbReference>
<proteinExistence type="predicted"/>
<keyword evidence="4 6" id="KW-0472">Membrane</keyword>
<dbReference type="PANTHER" id="PTHR43471">
    <property type="entry name" value="ABC TRANSPORTER PERMEASE"/>
    <property type="match status" value="1"/>
</dbReference>
<keyword evidence="9" id="KW-1185">Reference proteome</keyword>
<reference evidence="8 9" key="1">
    <citation type="submission" date="2020-08" db="EMBL/GenBank/DDBJ databases">
        <title>Sequencing the genomes of 1000 actinobacteria strains.</title>
        <authorList>
            <person name="Klenk H.-P."/>
        </authorList>
    </citation>
    <scope>NUCLEOTIDE SEQUENCE [LARGE SCALE GENOMIC DNA]</scope>
    <source>
        <strain evidence="8 9">DSM 44593</strain>
    </source>
</reference>
<dbReference type="InterPro" id="IPR013525">
    <property type="entry name" value="ABC2_TM"/>
</dbReference>
<organism evidence="8 9">
    <name type="scientific">Streptomonospora salina</name>
    <dbReference type="NCBI Taxonomy" id="104205"/>
    <lineage>
        <taxon>Bacteria</taxon>
        <taxon>Bacillati</taxon>
        <taxon>Actinomycetota</taxon>
        <taxon>Actinomycetes</taxon>
        <taxon>Streptosporangiales</taxon>
        <taxon>Nocardiopsidaceae</taxon>
        <taxon>Streptomonospora</taxon>
    </lineage>
</organism>
<dbReference type="AlphaFoldDB" id="A0A841EE00"/>
<dbReference type="PANTHER" id="PTHR43471:SF3">
    <property type="entry name" value="ABC TRANSPORTER PERMEASE PROTEIN NATB"/>
    <property type="match status" value="1"/>
</dbReference>
<comment type="subcellular location">
    <subcellularLocation>
        <location evidence="1">Membrane</location>
        <topology evidence="1">Multi-pass membrane protein</topology>
    </subcellularLocation>
</comment>
<gene>
    <name evidence="8" type="ORF">HNR25_002421</name>
</gene>
<feature type="transmembrane region" description="Helical" evidence="6">
    <location>
        <begin position="329"/>
        <end position="360"/>
    </location>
</feature>
<protein>
    <submittedName>
        <fullName evidence="8">ABC-2 type transport system permease protein</fullName>
    </submittedName>
</protein>